<sequence length="276" mass="30941">MAPETGAMPYDQTAPDSNSFTSASESQLALRMEKLGLCSQFTNVNKGLAKLMAAKERLSNAEVTQAIQECKGTWPEFEEQSNSAVLSNIMPHVTDAIFTQSNTVHITLTNLYAFIHILIIMTKTKNYGIFTSSDWAKHVQRVYKVTCLIMGGGLEPNEPQPNPWDPISDESLRFLSIMTLSTMEFVEESEKFASMVDSVSAKISELSQGGHDEDRFEIRARAEMLSTATQRHRLHMSTVIDQMQSDLITEVTRQHYPEALVEDDVPEDIQEEDVAE</sequence>
<gene>
    <name evidence="2" type="ORF">CkaCkLH20_04193</name>
</gene>
<comment type="caution">
    <text evidence="2">The sequence shown here is derived from an EMBL/GenBank/DDBJ whole genome shotgun (WGS) entry which is preliminary data.</text>
</comment>
<name>A0A9P6IG58_9PEZI</name>
<keyword evidence="3" id="KW-1185">Reference proteome</keyword>
<dbReference type="AlphaFoldDB" id="A0A9P6IG58"/>
<reference evidence="2" key="1">
    <citation type="submission" date="2020-03" db="EMBL/GenBank/DDBJ databases">
        <authorList>
            <person name="He L."/>
        </authorList>
    </citation>
    <scope>NUCLEOTIDE SEQUENCE</scope>
    <source>
        <strain evidence="2">CkLH20</strain>
    </source>
</reference>
<evidence type="ECO:0000313" key="3">
    <source>
        <dbReference type="Proteomes" id="UP000781932"/>
    </source>
</evidence>
<accession>A0A9P6IG58</accession>
<organism evidence="2 3">
    <name type="scientific">Colletotrichum karsti</name>
    <dbReference type="NCBI Taxonomy" id="1095194"/>
    <lineage>
        <taxon>Eukaryota</taxon>
        <taxon>Fungi</taxon>
        <taxon>Dikarya</taxon>
        <taxon>Ascomycota</taxon>
        <taxon>Pezizomycotina</taxon>
        <taxon>Sordariomycetes</taxon>
        <taxon>Hypocreomycetidae</taxon>
        <taxon>Glomerellales</taxon>
        <taxon>Glomerellaceae</taxon>
        <taxon>Colletotrichum</taxon>
        <taxon>Colletotrichum boninense species complex</taxon>
    </lineage>
</organism>
<evidence type="ECO:0000256" key="1">
    <source>
        <dbReference type="SAM" id="MobiDB-lite"/>
    </source>
</evidence>
<protein>
    <submittedName>
        <fullName evidence="2">Uncharacterized protein</fullName>
    </submittedName>
</protein>
<reference evidence="2" key="2">
    <citation type="submission" date="2020-11" db="EMBL/GenBank/DDBJ databases">
        <title>Whole genome sequencing of Colletotrichum sp.</title>
        <authorList>
            <person name="Li H."/>
        </authorList>
    </citation>
    <scope>NUCLEOTIDE SEQUENCE</scope>
    <source>
        <strain evidence="2">CkLH20</strain>
    </source>
</reference>
<dbReference type="RefSeq" id="XP_038747616.1">
    <property type="nucleotide sequence ID" value="XM_038886912.1"/>
</dbReference>
<dbReference type="Proteomes" id="UP000781932">
    <property type="component" value="Unassembled WGS sequence"/>
</dbReference>
<evidence type="ECO:0000313" key="2">
    <source>
        <dbReference type="EMBL" id="KAF9878155.1"/>
    </source>
</evidence>
<proteinExistence type="predicted"/>
<dbReference type="GeneID" id="62159986"/>
<dbReference type="EMBL" id="JAATWM020000011">
    <property type="protein sequence ID" value="KAF9878155.1"/>
    <property type="molecule type" value="Genomic_DNA"/>
</dbReference>
<feature type="region of interest" description="Disordered" evidence="1">
    <location>
        <begin position="1"/>
        <end position="22"/>
    </location>
</feature>